<name>A0A508B799_9GAMM</name>
<evidence type="ECO:0000256" key="1">
    <source>
        <dbReference type="SAM" id="MobiDB-lite"/>
    </source>
</evidence>
<accession>A0A508B799</accession>
<evidence type="ECO:0000313" key="3">
    <source>
        <dbReference type="Proteomes" id="UP000320431"/>
    </source>
</evidence>
<protein>
    <submittedName>
        <fullName evidence="2">Uncharacterized protein</fullName>
    </submittedName>
</protein>
<feature type="region of interest" description="Disordered" evidence="1">
    <location>
        <begin position="103"/>
        <end position="137"/>
    </location>
</feature>
<organism evidence="2 3">
    <name type="scientific">Marilutibacter maris</name>
    <dbReference type="NCBI Taxonomy" id="1605891"/>
    <lineage>
        <taxon>Bacteria</taxon>
        <taxon>Pseudomonadati</taxon>
        <taxon>Pseudomonadota</taxon>
        <taxon>Gammaproteobacteria</taxon>
        <taxon>Lysobacterales</taxon>
        <taxon>Lysobacteraceae</taxon>
        <taxon>Marilutibacter</taxon>
    </lineage>
</organism>
<proteinExistence type="predicted"/>
<feature type="region of interest" description="Disordered" evidence="1">
    <location>
        <begin position="234"/>
        <end position="287"/>
    </location>
</feature>
<dbReference type="Proteomes" id="UP000320431">
    <property type="component" value="Unassembled WGS sequence"/>
</dbReference>
<reference evidence="2 3" key="1">
    <citation type="submission" date="2019-10" db="EMBL/GenBank/DDBJ databases">
        <title>Lysobacter alkalisoli sp. nov., isolated from saline-alkaline soil.</title>
        <authorList>
            <person name="Sun J.-Q."/>
        </authorList>
    </citation>
    <scope>NUCLEOTIDE SEQUENCE [LARGE SCALE GENOMIC DNA]</scope>
    <source>
        <strain evidence="2 3">KCTC 42381</strain>
    </source>
</reference>
<gene>
    <name evidence="2" type="ORF">FKV24_000655</name>
</gene>
<feature type="compositionally biased region" description="Acidic residues" evidence="1">
    <location>
        <begin position="1"/>
        <end position="10"/>
    </location>
</feature>
<dbReference type="RefSeq" id="WP_141480800.1">
    <property type="nucleotide sequence ID" value="NZ_VICD02000006.1"/>
</dbReference>
<feature type="region of interest" description="Disordered" evidence="1">
    <location>
        <begin position="1"/>
        <end position="52"/>
    </location>
</feature>
<feature type="compositionally biased region" description="Basic and acidic residues" evidence="1">
    <location>
        <begin position="276"/>
        <end position="287"/>
    </location>
</feature>
<comment type="caution">
    <text evidence="2">The sequence shown here is derived from an EMBL/GenBank/DDBJ whole genome shotgun (WGS) entry which is preliminary data.</text>
</comment>
<evidence type="ECO:0000313" key="2">
    <source>
        <dbReference type="EMBL" id="KAB8198709.1"/>
    </source>
</evidence>
<feature type="compositionally biased region" description="Low complexity" evidence="1">
    <location>
        <begin position="112"/>
        <end position="137"/>
    </location>
</feature>
<sequence>MDDLFSDLDDLPVSPTTPARPAVPNLADGLRNAGLLSRPPSVDPEPAPVIEPEADEVAEAVLESESDPVVVSTVEHEDAPAVPEEASQLFTDAEVMASVDLSPEPEVEVEAAPEVAPEPELQPEQAAASAPPAATTLTPIGALPEAASGAAPSRRWYWVGSAAVLAVGAVSWLLYGSSNKESLPTPVPVPAQALEPVADEPPVVSLVVEPDAPPPVEAPAAPVLPVAPIAETKEVSAPAPEPTPAALAKPAPKPAAKKPQRTKPAVQPAPTWQDDALDKLDDLEKRL</sequence>
<dbReference type="EMBL" id="VICD02000006">
    <property type="protein sequence ID" value="KAB8198709.1"/>
    <property type="molecule type" value="Genomic_DNA"/>
</dbReference>
<dbReference type="AlphaFoldDB" id="A0A508B799"/>